<dbReference type="GO" id="GO:0046677">
    <property type="term" value="P:response to antibiotic"/>
    <property type="evidence" value="ECO:0007669"/>
    <property type="project" value="UniProtKB-UniRule"/>
</dbReference>
<protein>
    <recommendedName>
        <fullName evidence="5">Beta-lactamase</fullName>
        <ecNumber evidence="5">3.5.2.6</ecNumber>
    </recommendedName>
</protein>
<keyword evidence="3 5" id="KW-0046">Antibiotic resistance</keyword>
<evidence type="ECO:0000256" key="5">
    <source>
        <dbReference type="RuleBase" id="RU361140"/>
    </source>
</evidence>
<dbReference type="PANTHER" id="PTHR22935:SF95">
    <property type="entry name" value="BETA-LACTAMASE-LIKE 1-RELATED"/>
    <property type="match status" value="1"/>
</dbReference>
<evidence type="ECO:0000256" key="1">
    <source>
        <dbReference type="ARBA" id="ARBA00007840"/>
    </source>
</evidence>
<dbReference type="PANTHER" id="PTHR22935">
    <property type="entry name" value="PENICILLIN-BINDING PROTEIN"/>
    <property type="match status" value="1"/>
</dbReference>
<dbReference type="Proteomes" id="UP000228754">
    <property type="component" value="Unassembled WGS sequence"/>
</dbReference>
<proteinExistence type="inferred from homology"/>
<dbReference type="GO" id="GO:0017001">
    <property type="term" value="P:antibiotic catabolic process"/>
    <property type="evidence" value="ECO:0007669"/>
    <property type="project" value="InterPro"/>
</dbReference>
<comment type="catalytic activity">
    <reaction evidence="5">
        <text>a beta-lactam + H2O = a substituted beta-amino acid</text>
        <dbReference type="Rhea" id="RHEA:20401"/>
        <dbReference type="ChEBI" id="CHEBI:15377"/>
        <dbReference type="ChEBI" id="CHEBI:35627"/>
        <dbReference type="ChEBI" id="CHEBI:140347"/>
        <dbReference type="EC" id="3.5.2.6"/>
    </reaction>
</comment>
<accession>A0A2A5ITR5</accession>
<evidence type="ECO:0000256" key="2">
    <source>
        <dbReference type="ARBA" id="ARBA00022801"/>
    </source>
</evidence>
<evidence type="ECO:0000313" key="7">
    <source>
        <dbReference type="EMBL" id="PCK20715.1"/>
    </source>
</evidence>
<comment type="caution">
    <text evidence="7">The sequence shown here is derived from an EMBL/GenBank/DDBJ whole genome shotgun (WGS) entry which is preliminary data.</text>
</comment>
<dbReference type="EC" id="3.5.2.6" evidence="5"/>
<dbReference type="InterPro" id="IPR001466">
    <property type="entry name" value="Beta-lactam-related"/>
</dbReference>
<feature type="domain" description="Beta-lactamase-related" evidence="6">
    <location>
        <begin position="24"/>
        <end position="323"/>
    </location>
</feature>
<name>A0A2A5ITR5_BACPU</name>
<dbReference type="Pfam" id="PF00144">
    <property type="entry name" value="Beta-lactamase"/>
    <property type="match status" value="1"/>
</dbReference>
<gene>
    <name evidence="7" type="ORF">CEY02_11860</name>
</gene>
<dbReference type="InterPro" id="IPR001586">
    <property type="entry name" value="Beta-lactam_class-C_AS"/>
</dbReference>
<dbReference type="EMBL" id="NKHG01000085">
    <property type="protein sequence ID" value="PCK20715.1"/>
    <property type="molecule type" value="Genomic_DNA"/>
</dbReference>
<evidence type="ECO:0000313" key="8">
    <source>
        <dbReference type="Proteomes" id="UP000228754"/>
    </source>
</evidence>
<comment type="similarity">
    <text evidence="1 5">Belongs to the class-C beta-lactamase family.</text>
</comment>
<dbReference type="OrthoDB" id="9803467at2"/>
<dbReference type="AlphaFoldDB" id="A0A2A5ITR5"/>
<dbReference type="GO" id="GO:0030288">
    <property type="term" value="C:outer membrane-bounded periplasmic space"/>
    <property type="evidence" value="ECO:0007669"/>
    <property type="project" value="InterPro"/>
</dbReference>
<dbReference type="InterPro" id="IPR051478">
    <property type="entry name" value="Beta-lactamase-like_AB/R"/>
</dbReference>
<sequence>MKTLKQEVQRIASSYTEKKKQALLVIGLIYQGERHVFHFGDHPIQKRVQPEEVIFEIGSISKVFTTSILASMIQRGQMKLDDSISLYCPQIRKNHPIQIEQLAIHTSGLPANRLLRDVQLWFLPKVRRDIYCQYSLDELMKLLNSKKWNQPKEYPSRYSNVGMGLLGLIMGWSLNKTYEQLLTEYIVEELNLSHTFIKIKEHLKEKMILGHKENGKEVPPLHMLDYQGAGAIRSTITDLLSFLSAHMSADAGSPWYMTHESRLKIGRNMSMGLGWVIDDTGLICHNGATSGFSSFMGFRPHSKTGVVVLSNYRNRITQDSPDRIAYDLMNMLDHESKMK</sequence>
<dbReference type="PROSITE" id="PS00336">
    <property type="entry name" value="BETA_LACTAMASE_C"/>
    <property type="match status" value="1"/>
</dbReference>
<dbReference type="Gene3D" id="3.40.710.10">
    <property type="entry name" value="DD-peptidase/beta-lactamase superfamily"/>
    <property type="match status" value="1"/>
</dbReference>
<evidence type="ECO:0000256" key="3">
    <source>
        <dbReference type="ARBA" id="ARBA00023251"/>
    </source>
</evidence>
<organism evidence="7 8">
    <name type="scientific">Bacillus pumilus</name>
    <name type="common">Bacillus mesentericus</name>
    <dbReference type="NCBI Taxonomy" id="1408"/>
    <lineage>
        <taxon>Bacteria</taxon>
        <taxon>Bacillati</taxon>
        <taxon>Bacillota</taxon>
        <taxon>Bacilli</taxon>
        <taxon>Bacillales</taxon>
        <taxon>Bacillaceae</taxon>
        <taxon>Bacillus</taxon>
    </lineage>
</organism>
<keyword evidence="2 5" id="KW-0378">Hydrolase</keyword>
<evidence type="ECO:0000256" key="4">
    <source>
        <dbReference type="ARBA" id="ARBA00038473"/>
    </source>
</evidence>
<reference evidence="7 8" key="1">
    <citation type="submission" date="2017-06" db="EMBL/GenBank/DDBJ databases">
        <title>Draft Genome Sequence of Bacillus sp Strain 36R Isolated from saline sediment at Atanasia, Sonora, Mexico.</title>
        <authorList>
            <person name="Sanchez Diaz R."/>
            <person name="Quiroz Macias M.E."/>
            <person name="Ibarra Gamez J.C."/>
            <person name="Enciso Ibarra J."/>
            <person name="Gomez Gil B."/>
            <person name="Galaviz Silva L."/>
        </authorList>
    </citation>
    <scope>NUCLEOTIDE SEQUENCE [LARGE SCALE GENOMIC DNA]</scope>
    <source>
        <strain evidence="7 8">36R_ATNSAL</strain>
    </source>
</reference>
<evidence type="ECO:0000259" key="6">
    <source>
        <dbReference type="Pfam" id="PF00144"/>
    </source>
</evidence>
<dbReference type="GO" id="GO:0008800">
    <property type="term" value="F:beta-lactamase activity"/>
    <property type="evidence" value="ECO:0007669"/>
    <property type="project" value="UniProtKB-UniRule"/>
</dbReference>
<dbReference type="SUPFAM" id="SSF56601">
    <property type="entry name" value="beta-lactamase/transpeptidase-like"/>
    <property type="match status" value="1"/>
</dbReference>
<comment type="similarity">
    <text evidence="4">Belongs to the beta-lactamase family.</text>
</comment>
<dbReference type="InterPro" id="IPR012338">
    <property type="entry name" value="Beta-lactam/transpept-like"/>
</dbReference>